<dbReference type="Pfam" id="PF06094">
    <property type="entry name" value="GGACT"/>
    <property type="match status" value="1"/>
</dbReference>
<dbReference type="Proteomes" id="UP000638648">
    <property type="component" value="Unassembled WGS sequence"/>
</dbReference>
<dbReference type="CDD" id="cd06661">
    <property type="entry name" value="GGCT_like"/>
    <property type="match status" value="1"/>
</dbReference>
<sequence>MLPRLGHRSRDACIPGEQGDASSLSRVPHLFSYGTLQQSDVQRAQFGRLLIGRPDSLRGYRLDWLTITDPAVVAVSGSDRHPVMSRTGHAGDAVAGTLFEITEADLAAADDYEVSDYTRVAVRLESGIDAWTYLAVEVSPGDGSEGVA</sequence>
<dbReference type="InterPro" id="IPR009288">
    <property type="entry name" value="AIG2-like_dom"/>
</dbReference>
<comment type="caution">
    <text evidence="3">The sequence shown here is derived from an EMBL/GenBank/DDBJ whole genome shotgun (WGS) entry which is preliminary data.</text>
</comment>
<evidence type="ECO:0000259" key="2">
    <source>
        <dbReference type="Pfam" id="PF06094"/>
    </source>
</evidence>
<name>A0A927MT54_9ACTN</name>
<reference evidence="3" key="1">
    <citation type="submission" date="2020-10" db="EMBL/GenBank/DDBJ databases">
        <title>Sequencing the genomes of 1000 actinobacteria strains.</title>
        <authorList>
            <person name="Klenk H.-P."/>
        </authorList>
    </citation>
    <scope>NUCLEOTIDE SEQUENCE</scope>
    <source>
        <strain evidence="3">DSM 45354</strain>
    </source>
</reference>
<dbReference type="RefSeq" id="WP_202896313.1">
    <property type="nucleotide sequence ID" value="NZ_BAABJL010000206.1"/>
</dbReference>
<protein>
    <submittedName>
        <fullName evidence="3">Gamma-glutamylcyclotransferase (GGCT)/AIG2-like uncharacterized protein YtfP</fullName>
    </submittedName>
</protein>
<organism evidence="3 4">
    <name type="scientific">Actinopolymorpha pittospori</name>
    <dbReference type="NCBI Taxonomy" id="648752"/>
    <lineage>
        <taxon>Bacteria</taxon>
        <taxon>Bacillati</taxon>
        <taxon>Actinomycetota</taxon>
        <taxon>Actinomycetes</taxon>
        <taxon>Propionibacteriales</taxon>
        <taxon>Actinopolymorphaceae</taxon>
        <taxon>Actinopolymorpha</taxon>
    </lineage>
</organism>
<keyword evidence="4" id="KW-1185">Reference proteome</keyword>
<feature type="region of interest" description="Disordered" evidence="1">
    <location>
        <begin position="1"/>
        <end position="21"/>
    </location>
</feature>
<evidence type="ECO:0000256" key="1">
    <source>
        <dbReference type="SAM" id="MobiDB-lite"/>
    </source>
</evidence>
<feature type="domain" description="Gamma-glutamylcyclotransferase AIG2-like" evidence="2">
    <location>
        <begin position="30"/>
        <end position="135"/>
    </location>
</feature>
<dbReference type="AlphaFoldDB" id="A0A927MT54"/>
<proteinExistence type="predicted"/>
<dbReference type="SUPFAM" id="SSF110857">
    <property type="entry name" value="Gamma-glutamyl cyclotransferase-like"/>
    <property type="match status" value="1"/>
</dbReference>
<accession>A0A927MT54</accession>
<dbReference type="EMBL" id="JADBEM010000001">
    <property type="protein sequence ID" value="MBE1605857.1"/>
    <property type="molecule type" value="Genomic_DNA"/>
</dbReference>
<evidence type="ECO:0000313" key="4">
    <source>
        <dbReference type="Proteomes" id="UP000638648"/>
    </source>
</evidence>
<dbReference type="InterPro" id="IPR013024">
    <property type="entry name" value="GGCT-like"/>
</dbReference>
<dbReference type="InterPro" id="IPR036568">
    <property type="entry name" value="GGCT-like_sf"/>
</dbReference>
<evidence type="ECO:0000313" key="3">
    <source>
        <dbReference type="EMBL" id="MBE1605857.1"/>
    </source>
</evidence>
<gene>
    <name evidence="3" type="ORF">HEB94_002705</name>
</gene>
<dbReference type="Gene3D" id="3.10.490.10">
    <property type="entry name" value="Gamma-glutamyl cyclotransferase-like"/>
    <property type="match status" value="1"/>
</dbReference>